<evidence type="ECO:0000256" key="3">
    <source>
        <dbReference type="ARBA" id="ARBA00022840"/>
    </source>
</evidence>
<dbReference type="InterPro" id="IPR005479">
    <property type="entry name" value="CPAse_ATP-bd"/>
</dbReference>
<dbReference type="GO" id="GO:0005524">
    <property type="term" value="F:ATP binding"/>
    <property type="evidence" value="ECO:0007669"/>
    <property type="project" value="UniProtKB-UniRule"/>
</dbReference>
<accession>A0A5E7SR38</accession>
<gene>
    <name evidence="6" type="primary">ddl_1</name>
    <name evidence="6" type="ORF">PS925_01189</name>
</gene>
<dbReference type="PROSITE" id="PS50975">
    <property type="entry name" value="ATP_GRASP"/>
    <property type="match status" value="1"/>
</dbReference>
<keyword evidence="3 4" id="KW-0067">ATP-binding</keyword>
<dbReference type="AlphaFoldDB" id="A0A5E7SR38"/>
<evidence type="ECO:0000256" key="2">
    <source>
        <dbReference type="ARBA" id="ARBA00022741"/>
    </source>
</evidence>
<keyword evidence="2 4" id="KW-0547">Nucleotide-binding</keyword>
<dbReference type="GO" id="GO:0046872">
    <property type="term" value="F:metal ion binding"/>
    <property type="evidence" value="ECO:0007669"/>
    <property type="project" value="InterPro"/>
</dbReference>
<dbReference type="EMBL" id="CABVJG010000003">
    <property type="protein sequence ID" value="VVP88886.1"/>
    <property type="molecule type" value="Genomic_DNA"/>
</dbReference>
<dbReference type="InterPro" id="IPR052032">
    <property type="entry name" value="ATP-dep_AA_Ligase"/>
</dbReference>
<protein>
    <submittedName>
        <fullName evidence="6">D-alanine--D-alanine ligase</fullName>
        <ecNumber evidence="6">6.3.2.4</ecNumber>
    </submittedName>
</protein>
<dbReference type="Proteomes" id="UP000412311">
    <property type="component" value="Unassembled WGS sequence"/>
</dbReference>
<evidence type="ECO:0000313" key="7">
    <source>
        <dbReference type="Proteomes" id="UP000412311"/>
    </source>
</evidence>
<dbReference type="PROSITE" id="PS00867">
    <property type="entry name" value="CPSASE_2"/>
    <property type="match status" value="1"/>
</dbReference>
<feature type="domain" description="ATP-grasp" evidence="5">
    <location>
        <begin position="138"/>
        <end position="359"/>
    </location>
</feature>
<evidence type="ECO:0000256" key="4">
    <source>
        <dbReference type="PROSITE-ProRule" id="PRU00409"/>
    </source>
</evidence>
<organism evidence="6 7">
    <name type="scientific">Pseudomonas fluorescens</name>
    <dbReference type="NCBI Taxonomy" id="294"/>
    <lineage>
        <taxon>Bacteria</taxon>
        <taxon>Pseudomonadati</taxon>
        <taxon>Pseudomonadota</taxon>
        <taxon>Gammaproteobacteria</taxon>
        <taxon>Pseudomonadales</taxon>
        <taxon>Pseudomonadaceae</taxon>
        <taxon>Pseudomonas</taxon>
    </lineage>
</organism>
<dbReference type="Pfam" id="PF13535">
    <property type="entry name" value="ATP-grasp_4"/>
    <property type="match status" value="1"/>
</dbReference>
<dbReference type="InterPro" id="IPR011761">
    <property type="entry name" value="ATP-grasp"/>
</dbReference>
<dbReference type="EC" id="6.3.2.4" evidence="6"/>
<dbReference type="Gene3D" id="3.30.470.20">
    <property type="entry name" value="ATP-grasp fold, B domain"/>
    <property type="match status" value="1"/>
</dbReference>
<dbReference type="PANTHER" id="PTHR43585:SF2">
    <property type="entry name" value="ATP-GRASP ENZYME FSQD"/>
    <property type="match status" value="1"/>
</dbReference>
<dbReference type="RefSeq" id="WP_224793219.1">
    <property type="nucleotide sequence ID" value="NZ_CABVJG010000003.1"/>
</dbReference>
<dbReference type="GO" id="GO:0008716">
    <property type="term" value="F:D-alanine-D-alanine ligase activity"/>
    <property type="evidence" value="ECO:0007669"/>
    <property type="project" value="UniProtKB-EC"/>
</dbReference>
<proteinExistence type="predicted"/>
<keyword evidence="1 6" id="KW-0436">Ligase</keyword>
<evidence type="ECO:0000259" key="5">
    <source>
        <dbReference type="PROSITE" id="PS50975"/>
    </source>
</evidence>
<dbReference type="PANTHER" id="PTHR43585">
    <property type="entry name" value="FUMIPYRROLE BIOSYNTHESIS PROTEIN C"/>
    <property type="match status" value="1"/>
</dbReference>
<sequence length="465" mass="51318">MKSLNQGGDSVKKDAILFVDVDESPSARYNYREPHFAVGRLRDLACLVAAVSGRDYLERLRQDCDELFLLEALREDAILDLVKELEGQYNVRAIFCHAGHASAQGQVGCIVARVCQQLGLVYACPDAIAACNNKFVMRQVLSRHGLRSVPFALCNNQQELEEGAARIGYPLIIKPAFGGASAFIRKCTNWSELRSHYALFLAHHGEASCADFYGCTHVLPEVDGSPRNYIPGQSILLEGYIEGVEGTVECMVIGERVHPVLINEKLMLTERSGTVLENLLITPPASFTDGECADIRQYTIECLRAVGLTNALVHFEFRLTEDGPVVIEINPRLGGLYVNAALRDLAKLDPYQLYVSLLLGEQTTDIELERATQEAAECAQSYAMLAVYPQESGVFKGFEGVDFLKGHEAVVEYAVQEPGGYIDADIEEHYLLKCWVKVDNAAQAHAMHDAVMHNLSAIIDQRHAG</sequence>
<evidence type="ECO:0000313" key="6">
    <source>
        <dbReference type="EMBL" id="VVP88886.1"/>
    </source>
</evidence>
<reference evidence="6 7" key="1">
    <citation type="submission" date="2019-09" db="EMBL/GenBank/DDBJ databases">
        <authorList>
            <person name="Chandra G."/>
            <person name="Truman W A."/>
        </authorList>
    </citation>
    <scope>NUCLEOTIDE SEQUENCE [LARGE SCALE GENOMIC DNA]</scope>
    <source>
        <strain evidence="6">PS925</strain>
    </source>
</reference>
<dbReference type="SUPFAM" id="SSF56059">
    <property type="entry name" value="Glutathione synthetase ATP-binding domain-like"/>
    <property type="match status" value="1"/>
</dbReference>
<name>A0A5E7SR38_PSEFL</name>
<evidence type="ECO:0000256" key="1">
    <source>
        <dbReference type="ARBA" id="ARBA00022598"/>
    </source>
</evidence>